<dbReference type="STRING" id="1267564.SAMN05192561_1246"/>
<dbReference type="Proteomes" id="UP000199215">
    <property type="component" value="Unassembled WGS sequence"/>
</dbReference>
<dbReference type="SUPFAM" id="SSF46785">
    <property type="entry name" value="Winged helix' DNA-binding domain"/>
    <property type="match status" value="1"/>
</dbReference>
<dbReference type="InterPro" id="IPR022689">
    <property type="entry name" value="Iron_dep_repressor"/>
</dbReference>
<dbReference type="GO" id="GO:0003677">
    <property type="term" value="F:DNA binding"/>
    <property type="evidence" value="ECO:0007669"/>
    <property type="project" value="InterPro"/>
</dbReference>
<organism evidence="2 3">
    <name type="scientific">Halopenitus malekzadehii</name>
    <dbReference type="NCBI Taxonomy" id="1267564"/>
    <lineage>
        <taxon>Archaea</taxon>
        <taxon>Methanobacteriati</taxon>
        <taxon>Methanobacteriota</taxon>
        <taxon>Stenosarchaea group</taxon>
        <taxon>Halobacteria</taxon>
        <taxon>Halobacteriales</taxon>
        <taxon>Haloferacaceae</taxon>
        <taxon>Halopenitus</taxon>
    </lineage>
</organism>
<dbReference type="EMBL" id="FNWU01000024">
    <property type="protein sequence ID" value="SEH66232.1"/>
    <property type="molecule type" value="Genomic_DNA"/>
</dbReference>
<accession>A0A1H6JV47</accession>
<dbReference type="PANTHER" id="PTHR33238">
    <property type="entry name" value="IRON (METAL) DEPENDENT REPRESSOR, DTXR FAMILY"/>
    <property type="match status" value="1"/>
</dbReference>
<dbReference type="InterPro" id="IPR036390">
    <property type="entry name" value="WH_DNA-bd_sf"/>
</dbReference>
<proteinExistence type="predicted"/>
<sequence length="134" mass="14738">MTTESEYLLGLYIVEHRSAPPVSSGRLAAVLDRSPAATTEMLQRLETRGLVDYEPYEGATLTPSGRDRADGLHRSYVTLSWFFRAVLDLDAAEREAMRMAGIVSPSVTDRLAETLLTNGDPREVIESGPPDRGE</sequence>
<dbReference type="PROSITE" id="PS50944">
    <property type="entry name" value="HTH_DTXR"/>
    <property type="match status" value="1"/>
</dbReference>
<gene>
    <name evidence="2" type="ORF">SAMN05192561_1246</name>
</gene>
<protein>
    <submittedName>
        <fullName evidence="2">Iron (Metal) dependent repressor, DtxR family</fullName>
    </submittedName>
</protein>
<dbReference type="InterPro" id="IPR050536">
    <property type="entry name" value="DtxR_MntR_Metal-Reg"/>
</dbReference>
<reference evidence="2 3" key="1">
    <citation type="submission" date="2016-10" db="EMBL/GenBank/DDBJ databases">
        <authorList>
            <person name="de Groot N.N."/>
        </authorList>
    </citation>
    <scope>NUCLEOTIDE SEQUENCE [LARGE SCALE GENOMIC DNA]</scope>
    <source>
        <strain evidence="2 3">IBRC-M10418</strain>
    </source>
</reference>
<name>A0A1H6JV47_9EURY</name>
<dbReference type="SMART" id="SM00529">
    <property type="entry name" value="HTH_DTXR"/>
    <property type="match status" value="1"/>
</dbReference>
<dbReference type="OrthoDB" id="266552at2157"/>
<dbReference type="InterPro" id="IPR036388">
    <property type="entry name" value="WH-like_DNA-bd_sf"/>
</dbReference>
<dbReference type="Gene3D" id="1.10.10.10">
    <property type="entry name" value="Winged helix-like DNA-binding domain superfamily/Winged helix DNA-binding domain"/>
    <property type="match status" value="1"/>
</dbReference>
<dbReference type="PANTHER" id="PTHR33238:SF7">
    <property type="entry name" value="IRON-DEPENDENT TRANSCRIPTIONAL REGULATOR"/>
    <property type="match status" value="1"/>
</dbReference>
<feature type="domain" description="HTH dtxR-type" evidence="1">
    <location>
        <begin position="1"/>
        <end position="62"/>
    </location>
</feature>
<dbReference type="AlphaFoldDB" id="A0A1H6JV47"/>
<dbReference type="RefSeq" id="WP_092817947.1">
    <property type="nucleotide sequence ID" value="NZ_FNWU01000024.1"/>
</dbReference>
<evidence type="ECO:0000313" key="2">
    <source>
        <dbReference type="EMBL" id="SEH66232.1"/>
    </source>
</evidence>
<dbReference type="Pfam" id="PF01325">
    <property type="entry name" value="Fe_dep_repress"/>
    <property type="match status" value="1"/>
</dbReference>
<dbReference type="GO" id="GO:0046914">
    <property type="term" value="F:transition metal ion binding"/>
    <property type="evidence" value="ECO:0007669"/>
    <property type="project" value="InterPro"/>
</dbReference>
<keyword evidence="3" id="KW-1185">Reference proteome</keyword>
<evidence type="ECO:0000259" key="1">
    <source>
        <dbReference type="PROSITE" id="PS50944"/>
    </source>
</evidence>
<evidence type="ECO:0000313" key="3">
    <source>
        <dbReference type="Proteomes" id="UP000199215"/>
    </source>
</evidence>
<dbReference type="InterPro" id="IPR022687">
    <property type="entry name" value="HTH_DTXR"/>
</dbReference>
<dbReference type="GO" id="GO:0003700">
    <property type="term" value="F:DNA-binding transcription factor activity"/>
    <property type="evidence" value="ECO:0007669"/>
    <property type="project" value="InterPro"/>
</dbReference>